<dbReference type="InterPro" id="IPR003593">
    <property type="entry name" value="AAA+_ATPase"/>
</dbReference>
<evidence type="ECO:0000256" key="3">
    <source>
        <dbReference type="ARBA" id="ARBA00022741"/>
    </source>
</evidence>
<evidence type="ECO:0000256" key="2">
    <source>
        <dbReference type="ARBA" id="ARBA00022448"/>
    </source>
</evidence>
<dbReference type="AlphaFoldDB" id="A0A4V6KCI0"/>
<dbReference type="PANTHER" id="PTHR42798:SF7">
    <property type="entry name" value="ALPHA-D-RIBOSE 1-METHYLPHOSPHONATE 5-TRIPHOSPHATE SYNTHASE SUBUNIT PHNL"/>
    <property type="match status" value="1"/>
</dbReference>
<dbReference type="GO" id="GO:0016887">
    <property type="term" value="F:ATP hydrolysis activity"/>
    <property type="evidence" value="ECO:0007669"/>
    <property type="project" value="InterPro"/>
</dbReference>
<dbReference type="GO" id="GO:0005524">
    <property type="term" value="F:ATP binding"/>
    <property type="evidence" value="ECO:0007669"/>
    <property type="project" value="UniProtKB-KW"/>
</dbReference>
<protein>
    <submittedName>
        <fullName evidence="6">Peptide ABC transporter ATP-binding protein</fullName>
        <ecNumber evidence="6">3.6.3.-</ecNumber>
    </submittedName>
</protein>
<dbReference type="Pfam" id="PF00005">
    <property type="entry name" value="ABC_tran"/>
    <property type="match status" value="1"/>
</dbReference>
<dbReference type="CDD" id="cd03255">
    <property type="entry name" value="ABC_MJ0796_LolCDE_FtsE"/>
    <property type="match status" value="1"/>
</dbReference>
<proteinExistence type="inferred from homology"/>
<evidence type="ECO:0000256" key="4">
    <source>
        <dbReference type="ARBA" id="ARBA00022840"/>
    </source>
</evidence>
<dbReference type="GO" id="GO:0098796">
    <property type="term" value="C:membrane protein complex"/>
    <property type="evidence" value="ECO:0007669"/>
    <property type="project" value="UniProtKB-ARBA"/>
</dbReference>
<evidence type="ECO:0000313" key="6">
    <source>
        <dbReference type="EMBL" id="VTQ85397.1"/>
    </source>
</evidence>
<accession>A0A4V6KCI0</accession>
<evidence type="ECO:0000259" key="5">
    <source>
        <dbReference type="PROSITE" id="PS50893"/>
    </source>
</evidence>
<evidence type="ECO:0000256" key="1">
    <source>
        <dbReference type="ARBA" id="ARBA00005417"/>
    </source>
</evidence>
<keyword evidence="6" id="KW-0378">Hydrolase</keyword>
<evidence type="ECO:0000313" key="7">
    <source>
        <dbReference type="Proteomes" id="UP000308489"/>
    </source>
</evidence>
<keyword evidence="7" id="KW-1185">Reference proteome</keyword>
<organism evidence="6 7">
    <name type="scientific">Hathewaya histolytica</name>
    <name type="common">Clostridium histolyticum</name>
    <dbReference type="NCBI Taxonomy" id="1498"/>
    <lineage>
        <taxon>Bacteria</taxon>
        <taxon>Bacillati</taxon>
        <taxon>Bacillota</taxon>
        <taxon>Clostridia</taxon>
        <taxon>Eubacteriales</taxon>
        <taxon>Clostridiaceae</taxon>
        <taxon>Hathewaya</taxon>
    </lineage>
</organism>
<dbReference type="RefSeq" id="WP_138209479.1">
    <property type="nucleotide sequence ID" value="NZ_CBCRUQ010000001.1"/>
</dbReference>
<dbReference type="KEGG" id="hhw:NCTC503_00755"/>
<dbReference type="Gene3D" id="3.40.50.300">
    <property type="entry name" value="P-loop containing nucleotide triphosphate hydrolases"/>
    <property type="match status" value="1"/>
</dbReference>
<dbReference type="PANTHER" id="PTHR42798">
    <property type="entry name" value="LIPOPROTEIN-RELEASING SYSTEM ATP-BINDING PROTEIN LOLD"/>
    <property type="match status" value="1"/>
</dbReference>
<dbReference type="EMBL" id="LR590481">
    <property type="protein sequence ID" value="VTQ85397.1"/>
    <property type="molecule type" value="Genomic_DNA"/>
</dbReference>
<dbReference type="OrthoDB" id="9802264at2"/>
<feature type="domain" description="ABC transporter" evidence="5">
    <location>
        <begin position="4"/>
        <end position="245"/>
    </location>
</feature>
<sequence length="256" mass="28393">MSILKVENITKIYGGKKGGMTFKALDKFSLEVEKGEFVGVMGPSGSGKTTLLNIMATIDTPTSGELFINGTNPTKLNEKNIALFRRKELGFIFQDFNLLDSLSIKENIILPLVLEKVKVNEIEKRVEDIANLLNIKDILNKKPYEISGGQQQRAACARALIHNPSIILADEPTGNLDSKASQDVMETLTNLNTQKKATIMMVTHDPFSASFCKRIIMIKDGKYFLEIVNGGNRQVFFKEIMDSLSLLGSRSNNCTL</sequence>
<dbReference type="FunFam" id="3.40.50.300:FF:000032">
    <property type="entry name" value="Export ABC transporter ATP-binding protein"/>
    <property type="match status" value="1"/>
</dbReference>
<dbReference type="SUPFAM" id="SSF52540">
    <property type="entry name" value="P-loop containing nucleoside triphosphate hydrolases"/>
    <property type="match status" value="1"/>
</dbReference>
<keyword evidence="3" id="KW-0547">Nucleotide-binding</keyword>
<gene>
    <name evidence="6" type="primary">lolD_4</name>
    <name evidence="6" type="ORF">NCTC503_00755</name>
</gene>
<comment type="similarity">
    <text evidence="1">Belongs to the ABC transporter superfamily.</text>
</comment>
<name>A0A4V6KCI0_HATHI</name>
<dbReference type="PROSITE" id="PS50893">
    <property type="entry name" value="ABC_TRANSPORTER_2"/>
    <property type="match status" value="1"/>
</dbReference>
<dbReference type="Proteomes" id="UP000308489">
    <property type="component" value="Chromosome 1"/>
</dbReference>
<dbReference type="InterPro" id="IPR027417">
    <property type="entry name" value="P-loop_NTPase"/>
</dbReference>
<dbReference type="GO" id="GO:0022857">
    <property type="term" value="F:transmembrane transporter activity"/>
    <property type="evidence" value="ECO:0007669"/>
    <property type="project" value="UniProtKB-ARBA"/>
</dbReference>
<dbReference type="SMART" id="SM00382">
    <property type="entry name" value="AAA"/>
    <property type="match status" value="1"/>
</dbReference>
<dbReference type="EC" id="3.6.3.-" evidence="6"/>
<keyword evidence="4 6" id="KW-0067">ATP-binding</keyword>
<reference evidence="6 7" key="1">
    <citation type="submission" date="2019-05" db="EMBL/GenBank/DDBJ databases">
        <authorList>
            <consortium name="Pathogen Informatics"/>
        </authorList>
    </citation>
    <scope>NUCLEOTIDE SEQUENCE [LARGE SCALE GENOMIC DNA]</scope>
    <source>
        <strain evidence="6 7">NCTC503</strain>
    </source>
</reference>
<dbReference type="InterPro" id="IPR017911">
    <property type="entry name" value="MacB-like_ATP-bd"/>
</dbReference>
<dbReference type="InterPro" id="IPR003439">
    <property type="entry name" value="ABC_transporter-like_ATP-bd"/>
</dbReference>
<keyword evidence="2" id="KW-0813">Transport</keyword>